<dbReference type="InterPro" id="IPR045641">
    <property type="entry name" value="SrpI-like"/>
</dbReference>
<gene>
    <name evidence="3" type="ORF">SAMN05421773_109127</name>
</gene>
<dbReference type="Gene3D" id="2.60.120.10">
    <property type="entry name" value="Jelly Rolls"/>
    <property type="match status" value="1"/>
</dbReference>
<evidence type="ECO:0000313" key="4">
    <source>
        <dbReference type="Proteomes" id="UP000199207"/>
    </source>
</evidence>
<reference evidence="3 4" key="1">
    <citation type="submission" date="2016-10" db="EMBL/GenBank/DDBJ databases">
        <authorList>
            <person name="de Groot N.N."/>
        </authorList>
    </citation>
    <scope>NUCLEOTIDE SEQUENCE [LARGE SCALE GENOMIC DNA]</scope>
    <source>
        <strain evidence="3 4">CGMCC 4.5739</strain>
    </source>
</reference>
<dbReference type="NCBIfam" id="NF041163">
    <property type="entry name" value="encap_f2b"/>
    <property type="match status" value="1"/>
</dbReference>
<sequence>MTTPTDVPVPDPGSASGAAEERAGSLAPAAARQLATTTKTPPQNRAVTSRWLLRVLPWVPVTAGTYRVNRRLVHETGNGRIDFHATGTRVRMIPEELTELPALAGLDDQAALRALAGACVQREYTAGETVAEAGTPAEGVVMIAHGKIRKHAPGAYDTDTSLAVLAGGDFAGDEALPAAAGPGPAVWRYGLTALTRCTVLVLPLAEVRRLAGGSAALRERLAGGSGEGAAAPPRNSRGEADIAIASGHRGESSLPAAFADYDPGPREYELGVAQTVLKVHTRVADLYAEPMDQVQEQLRLTVEALRERQEHELVNNREFGLLHNAAPAQRFHTRGGPPAPDDLDLLISRRRNTHCLLAHPRALAAIGRECNRRGVTPGETEFQGRRVRAWRGIPLLPCDKIPVSRQGVTSVLAMRTGVEKQGVVGLHQPGIPEEIEPSLNVRFMGINEQAVIGYLVSVYFSAAVLVPDALGILEDVEV</sequence>
<dbReference type="InterPro" id="IPR014710">
    <property type="entry name" value="RmlC-like_jellyroll"/>
</dbReference>
<feature type="region of interest" description="Disordered" evidence="1">
    <location>
        <begin position="1"/>
        <end position="45"/>
    </location>
</feature>
<accession>A0A1I1PDT6</accession>
<feature type="compositionally biased region" description="Low complexity" evidence="1">
    <location>
        <begin position="1"/>
        <end position="18"/>
    </location>
</feature>
<name>A0A1I1PDT6_9ACTN</name>
<feature type="compositionally biased region" description="Polar residues" evidence="1">
    <location>
        <begin position="34"/>
        <end position="45"/>
    </location>
</feature>
<dbReference type="STRING" id="910347.SAMN05421773_109127"/>
<dbReference type="AlphaFoldDB" id="A0A1I1PDT6"/>
<dbReference type="OrthoDB" id="181419at2"/>
<dbReference type="InterPro" id="IPR018490">
    <property type="entry name" value="cNMP-bd_dom_sf"/>
</dbReference>
<evidence type="ECO:0000313" key="3">
    <source>
        <dbReference type="EMBL" id="SFD07997.1"/>
    </source>
</evidence>
<dbReference type="SUPFAM" id="SSF51206">
    <property type="entry name" value="cAMP-binding domain-like"/>
    <property type="match status" value="1"/>
</dbReference>
<dbReference type="RefSeq" id="WP_093839753.1">
    <property type="nucleotide sequence ID" value="NZ_FOLM01000009.1"/>
</dbReference>
<dbReference type="InterPro" id="IPR000595">
    <property type="entry name" value="cNMP-bd_dom"/>
</dbReference>
<keyword evidence="4" id="KW-1185">Reference proteome</keyword>
<protein>
    <submittedName>
        <fullName evidence="3">Cyclic nucleotide-binding domain-containing protein</fullName>
    </submittedName>
</protein>
<dbReference type="EMBL" id="FOLM01000009">
    <property type="protein sequence ID" value="SFD07997.1"/>
    <property type="molecule type" value="Genomic_DNA"/>
</dbReference>
<dbReference type="CDD" id="cd00038">
    <property type="entry name" value="CAP_ED"/>
    <property type="match status" value="1"/>
</dbReference>
<dbReference type="Pfam" id="PF19307">
    <property type="entry name" value="SrpI-like"/>
    <property type="match status" value="1"/>
</dbReference>
<evidence type="ECO:0000259" key="2">
    <source>
        <dbReference type="PROSITE" id="PS50042"/>
    </source>
</evidence>
<feature type="domain" description="Cyclic nucleotide-binding" evidence="2">
    <location>
        <begin position="108"/>
        <end position="221"/>
    </location>
</feature>
<dbReference type="Pfam" id="PF00027">
    <property type="entry name" value="cNMP_binding"/>
    <property type="match status" value="1"/>
</dbReference>
<dbReference type="SMART" id="SM00100">
    <property type="entry name" value="cNMP"/>
    <property type="match status" value="1"/>
</dbReference>
<organism evidence="3 4">
    <name type="scientific">Streptomyces aidingensis</name>
    <dbReference type="NCBI Taxonomy" id="910347"/>
    <lineage>
        <taxon>Bacteria</taxon>
        <taxon>Bacillati</taxon>
        <taxon>Actinomycetota</taxon>
        <taxon>Actinomycetes</taxon>
        <taxon>Kitasatosporales</taxon>
        <taxon>Streptomycetaceae</taxon>
        <taxon>Streptomyces</taxon>
    </lineage>
</organism>
<proteinExistence type="predicted"/>
<dbReference type="Proteomes" id="UP000199207">
    <property type="component" value="Unassembled WGS sequence"/>
</dbReference>
<dbReference type="PROSITE" id="PS50042">
    <property type="entry name" value="CNMP_BINDING_3"/>
    <property type="match status" value="1"/>
</dbReference>
<evidence type="ECO:0000256" key="1">
    <source>
        <dbReference type="SAM" id="MobiDB-lite"/>
    </source>
</evidence>
<dbReference type="InterPro" id="IPR049817">
    <property type="entry name" value="Encap_f2b"/>
</dbReference>